<gene>
    <name evidence="1" type="ORF">LVY72_13330</name>
</gene>
<proteinExistence type="predicted"/>
<dbReference type="RefSeq" id="WP_237821626.1">
    <property type="nucleotide sequence ID" value="NZ_JAKLTQ010000009.1"/>
</dbReference>
<dbReference type="InterPro" id="IPR045730">
    <property type="entry name" value="DUF6084"/>
</dbReference>
<name>A0ABS9L8Q9_9MICC</name>
<dbReference type="Proteomes" id="UP001165368">
    <property type="component" value="Unassembled WGS sequence"/>
</dbReference>
<accession>A0ABS9L8Q9</accession>
<reference evidence="1" key="1">
    <citation type="submission" date="2022-01" db="EMBL/GenBank/DDBJ databases">
        <authorList>
            <person name="Jo J.-H."/>
            <person name="Im W.-T."/>
        </authorList>
    </citation>
    <scope>NUCLEOTIDE SEQUENCE</scope>
    <source>
        <strain evidence="1">I2-34</strain>
    </source>
</reference>
<evidence type="ECO:0000313" key="1">
    <source>
        <dbReference type="EMBL" id="MCG2622882.1"/>
    </source>
</evidence>
<dbReference type="Pfam" id="PF19562">
    <property type="entry name" value="DUF6084"/>
    <property type="match status" value="1"/>
</dbReference>
<evidence type="ECO:0000313" key="2">
    <source>
        <dbReference type="Proteomes" id="UP001165368"/>
    </source>
</evidence>
<protein>
    <submittedName>
        <fullName evidence="1">DUF6084 family protein</fullName>
    </submittedName>
</protein>
<comment type="caution">
    <text evidence="1">The sequence shown here is derived from an EMBL/GenBank/DDBJ whole genome shotgun (WGS) entry which is preliminary data.</text>
</comment>
<sequence>MTELAFSVLDIQPEPYAAAPQLTARLRITESTGTAVHAIALRCQVRILPQRRGYAPAEEDGLLDLFGGRRRWPETLKSFLWLQCSTMVQGFSSATETDLPLPCTFDFDVAAAKYLNALRDGAIPLELLFSGTVFTRGRQGFGVEQVPWNLAASYQLPVAVWRRLMDLTFPNAGWLRLDREVLAALARYRSVRGHTSWEAAVEELLQAAAAAPTGTAPAGGIQP</sequence>
<keyword evidence="2" id="KW-1185">Reference proteome</keyword>
<dbReference type="EMBL" id="JAKLTQ010000009">
    <property type="protein sequence ID" value="MCG2622882.1"/>
    <property type="molecule type" value="Genomic_DNA"/>
</dbReference>
<organism evidence="1 2">
    <name type="scientific">Arthrobacter hankyongi</name>
    <dbReference type="NCBI Taxonomy" id="2904801"/>
    <lineage>
        <taxon>Bacteria</taxon>
        <taxon>Bacillati</taxon>
        <taxon>Actinomycetota</taxon>
        <taxon>Actinomycetes</taxon>
        <taxon>Micrococcales</taxon>
        <taxon>Micrococcaceae</taxon>
        <taxon>Arthrobacter</taxon>
    </lineage>
</organism>